<protein>
    <submittedName>
        <fullName evidence="2">F-box domain-containing protein</fullName>
    </submittedName>
</protein>
<accession>A0A2U1NPC3</accession>
<evidence type="ECO:0000313" key="3">
    <source>
        <dbReference type="Proteomes" id="UP000245207"/>
    </source>
</evidence>
<feature type="domain" description="F-box" evidence="1">
    <location>
        <begin position="10"/>
        <end position="64"/>
    </location>
</feature>
<dbReference type="EMBL" id="PKPP01002432">
    <property type="protein sequence ID" value="PWA75300.1"/>
    <property type="molecule type" value="Genomic_DNA"/>
</dbReference>
<dbReference type="SUPFAM" id="SSF81383">
    <property type="entry name" value="F-box domain"/>
    <property type="match status" value="1"/>
</dbReference>
<dbReference type="InterPro" id="IPR001810">
    <property type="entry name" value="F-box_dom"/>
</dbReference>
<comment type="caution">
    <text evidence="2">The sequence shown here is derived from an EMBL/GenBank/DDBJ whole genome shotgun (WGS) entry which is preliminary data.</text>
</comment>
<dbReference type="Gene3D" id="1.20.1280.50">
    <property type="match status" value="1"/>
</dbReference>
<keyword evidence="3" id="KW-1185">Reference proteome</keyword>
<sequence length="307" mass="35619">MSRKLQSHSNPSLEYLPEELIFDILSRLPETVIIYCKCVCKRLRYLISKIRLPKCLLIYQYQSMIAGKHHPGILKLVEIEEELDQNHLLRDPFMGIDMTKRFPGSFIFLAGSVDGLVCLWELNDECDRTHICNPMTREYMTIPKQKIDVKYFLNVKYGFGVSLAAEYKVIRIVSRNVRGDPVKIELLSFNLDKEKFQLFQFPPQGIIGIGNSCLGVLKGCLCYLYKSDNAFIFWVMTKEHKMKKYCHIELDIAKSTLKIMVPKLAIDGSNDQRILIIQNRSENYHLVAYCPETNKFEDTTLSEFPNI</sequence>
<dbReference type="STRING" id="35608.A0A2U1NPC3"/>
<dbReference type="Proteomes" id="UP000245207">
    <property type="component" value="Unassembled WGS sequence"/>
</dbReference>
<dbReference type="InterPro" id="IPR036047">
    <property type="entry name" value="F-box-like_dom_sf"/>
</dbReference>
<dbReference type="AlphaFoldDB" id="A0A2U1NPC3"/>
<name>A0A2U1NPC3_ARTAN</name>
<evidence type="ECO:0000259" key="1">
    <source>
        <dbReference type="PROSITE" id="PS50181"/>
    </source>
</evidence>
<dbReference type="InterPro" id="IPR050796">
    <property type="entry name" value="SCF_F-box_component"/>
</dbReference>
<dbReference type="Pfam" id="PF00646">
    <property type="entry name" value="F-box"/>
    <property type="match status" value="1"/>
</dbReference>
<organism evidence="2 3">
    <name type="scientific">Artemisia annua</name>
    <name type="common">Sweet wormwood</name>
    <dbReference type="NCBI Taxonomy" id="35608"/>
    <lineage>
        <taxon>Eukaryota</taxon>
        <taxon>Viridiplantae</taxon>
        <taxon>Streptophyta</taxon>
        <taxon>Embryophyta</taxon>
        <taxon>Tracheophyta</taxon>
        <taxon>Spermatophyta</taxon>
        <taxon>Magnoliopsida</taxon>
        <taxon>eudicotyledons</taxon>
        <taxon>Gunneridae</taxon>
        <taxon>Pentapetalae</taxon>
        <taxon>asterids</taxon>
        <taxon>campanulids</taxon>
        <taxon>Asterales</taxon>
        <taxon>Asteraceae</taxon>
        <taxon>Asteroideae</taxon>
        <taxon>Anthemideae</taxon>
        <taxon>Artemisiinae</taxon>
        <taxon>Artemisia</taxon>
    </lineage>
</organism>
<dbReference type="PANTHER" id="PTHR31672:SF13">
    <property type="entry name" value="F-BOX PROTEIN CPR30-LIKE"/>
    <property type="match status" value="1"/>
</dbReference>
<dbReference type="OrthoDB" id="1555129at2759"/>
<reference evidence="2 3" key="1">
    <citation type="journal article" date="2018" name="Mol. Plant">
        <title>The genome of Artemisia annua provides insight into the evolution of Asteraceae family and artemisinin biosynthesis.</title>
        <authorList>
            <person name="Shen Q."/>
            <person name="Zhang L."/>
            <person name="Liao Z."/>
            <person name="Wang S."/>
            <person name="Yan T."/>
            <person name="Shi P."/>
            <person name="Liu M."/>
            <person name="Fu X."/>
            <person name="Pan Q."/>
            <person name="Wang Y."/>
            <person name="Lv Z."/>
            <person name="Lu X."/>
            <person name="Zhang F."/>
            <person name="Jiang W."/>
            <person name="Ma Y."/>
            <person name="Chen M."/>
            <person name="Hao X."/>
            <person name="Li L."/>
            <person name="Tang Y."/>
            <person name="Lv G."/>
            <person name="Zhou Y."/>
            <person name="Sun X."/>
            <person name="Brodelius P.E."/>
            <person name="Rose J.K.C."/>
            <person name="Tang K."/>
        </authorList>
    </citation>
    <scope>NUCLEOTIDE SEQUENCE [LARGE SCALE GENOMIC DNA]</scope>
    <source>
        <strain evidence="3">cv. Huhao1</strain>
        <tissue evidence="2">Leaf</tissue>
    </source>
</reference>
<dbReference type="PANTHER" id="PTHR31672">
    <property type="entry name" value="BNACNNG10540D PROTEIN"/>
    <property type="match status" value="1"/>
</dbReference>
<dbReference type="PROSITE" id="PS50181">
    <property type="entry name" value="FBOX"/>
    <property type="match status" value="1"/>
</dbReference>
<gene>
    <name evidence="2" type="ORF">CTI12_AA235030</name>
</gene>
<dbReference type="SMART" id="SM00256">
    <property type="entry name" value="FBOX"/>
    <property type="match status" value="1"/>
</dbReference>
<proteinExistence type="predicted"/>
<evidence type="ECO:0000313" key="2">
    <source>
        <dbReference type="EMBL" id="PWA75300.1"/>
    </source>
</evidence>